<sequence>MSPRDVEQLLASSSPPPWSFYHGNARPHTPLSSVPLCPSSVFAYESPPDATWRPSPFYIILPAIVLTLCVSAAIVLRCLVVRNRMSRWPAEGPIRDTTLIASMRSGLVGANLPQKPRIWEVYIGGTSYASGRWSNGAEAWEWHAIQPMSAS</sequence>
<accession>A0A4Y7SUX4</accession>
<proteinExistence type="predicted"/>
<feature type="transmembrane region" description="Helical" evidence="1">
    <location>
        <begin position="57"/>
        <end position="80"/>
    </location>
</feature>
<dbReference type="Proteomes" id="UP000298030">
    <property type="component" value="Unassembled WGS sequence"/>
</dbReference>
<keyword evidence="1" id="KW-0812">Transmembrane</keyword>
<protein>
    <submittedName>
        <fullName evidence="2">Uncharacterized protein</fullName>
    </submittedName>
</protein>
<dbReference type="EMBL" id="QPFP01000057">
    <property type="protein sequence ID" value="TEB25414.1"/>
    <property type="molecule type" value="Genomic_DNA"/>
</dbReference>
<keyword evidence="1" id="KW-0472">Membrane</keyword>
<reference evidence="2 3" key="1">
    <citation type="journal article" date="2019" name="Nat. Ecol. Evol.">
        <title>Megaphylogeny resolves global patterns of mushroom evolution.</title>
        <authorList>
            <person name="Varga T."/>
            <person name="Krizsan K."/>
            <person name="Foldi C."/>
            <person name="Dima B."/>
            <person name="Sanchez-Garcia M."/>
            <person name="Sanchez-Ramirez S."/>
            <person name="Szollosi G.J."/>
            <person name="Szarkandi J.G."/>
            <person name="Papp V."/>
            <person name="Albert L."/>
            <person name="Andreopoulos W."/>
            <person name="Angelini C."/>
            <person name="Antonin V."/>
            <person name="Barry K.W."/>
            <person name="Bougher N.L."/>
            <person name="Buchanan P."/>
            <person name="Buyck B."/>
            <person name="Bense V."/>
            <person name="Catcheside P."/>
            <person name="Chovatia M."/>
            <person name="Cooper J."/>
            <person name="Damon W."/>
            <person name="Desjardin D."/>
            <person name="Finy P."/>
            <person name="Geml J."/>
            <person name="Haridas S."/>
            <person name="Hughes K."/>
            <person name="Justo A."/>
            <person name="Karasinski D."/>
            <person name="Kautmanova I."/>
            <person name="Kiss B."/>
            <person name="Kocsube S."/>
            <person name="Kotiranta H."/>
            <person name="LaButti K.M."/>
            <person name="Lechner B.E."/>
            <person name="Liimatainen K."/>
            <person name="Lipzen A."/>
            <person name="Lukacs Z."/>
            <person name="Mihaltcheva S."/>
            <person name="Morgado L.N."/>
            <person name="Niskanen T."/>
            <person name="Noordeloos M.E."/>
            <person name="Ohm R.A."/>
            <person name="Ortiz-Santana B."/>
            <person name="Ovrebo C."/>
            <person name="Racz N."/>
            <person name="Riley R."/>
            <person name="Savchenko A."/>
            <person name="Shiryaev A."/>
            <person name="Soop K."/>
            <person name="Spirin V."/>
            <person name="Szebenyi C."/>
            <person name="Tomsovsky M."/>
            <person name="Tulloss R.E."/>
            <person name="Uehling J."/>
            <person name="Grigoriev I.V."/>
            <person name="Vagvolgyi C."/>
            <person name="Papp T."/>
            <person name="Martin F.M."/>
            <person name="Miettinen O."/>
            <person name="Hibbett D.S."/>
            <person name="Nagy L.G."/>
        </authorList>
    </citation>
    <scope>NUCLEOTIDE SEQUENCE [LARGE SCALE GENOMIC DNA]</scope>
    <source>
        <strain evidence="2 3">FP101781</strain>
    </source>
</reference>
<evidence type="ECO:0000256" key="1">
    <source>
        <dbReference type="SAM" id="Phobius"/>
    </source>
</evidence>
<comment type="caution">
    <text evidence="2">The sequence shown here is derived from an EMBL/GenBank/DDBJ whole genome shotgun (WGS) entry which is preliminary data.</text>
</comment>
<keyword evidence="3" id="KW-1185">Reference proteome</keyword>
<gene>
    <name evidence="2" type="ORF">FA13DRAFT_1168396</name>
</gene>
<keyword evidence="1" id="KW-1133">Transmembrane helix</keyword>
<organism evidence="2 3">
    <name type="scientific">Coprinellus micaceus</name>
    <name type="common">Glistening ink-cap mushroom</name>
    <name type="synonym">Coprinus micaceus</name>
    <dbReference type="NCBI Taxonomy" id="71717"/>
    <lineage>
        <taxon>Eukaryota</taxon>
        <taxon>Fungi</taxon>
        <taxon>Dikarya</taxon>
        <taxon>Basidiomycota</taxon>
        <taxon>Agaricomycotina</taxon>
        <taxon>Agaricomycetes</taxon>
        <taxon>Agaricomycetidae</taxon>
        <taxon>Agaricales</taxon>
        <taxon>Agaricineae</taxon>
        <taxon>Psathyrellaceae</taxon>
        <taxon>Coprinellus</taxon>
    </lineage>
</organism>
<name>A0A4Y7SUX4_COPMI</name>
<dbReference type="AlphaFoldDB" id="A0A4Y7SUX4"/>
<evidence type="ECO:0000313" key="2">
    <source>
        <dbReference type="EMBL" id="TEB25414.1"/>
    </source>
</evidence>
<evidence type="ECO:0000313" key="3">
    <source>
        <dbReference type="Proteomes" id="UP000298030"/>
    </source>
</evidence>